<evidence type="ECO:0000313" key="10">
    <source>
        <dbReference type="EMBL" id="PIT96306.1"/>
    </source>
</evidence>
<keyword evidence="3 7" id="KW-0479">Metal-binding</keyword>
<evidence type="ECO:0000256" key="5">
    <source>
        <dbReference type="ARBA" id="ARBA00022842"/>
    </source>
</evidence>
<name>A0A2M6WU94_9BACT</name>
<dbReference type="CDD" id="cd09087">
    <property type="entry name" value="Ape1-like_AP-endo"/>
    <property type="match status" value="1"/>
</dbReference>
<dbReference type="EMBL" id="PFAM01000008">
    <property type="protein sequence ID" value="PIT96306.1"/>
    <property type="molecule type" value="Genomic_DNA"/>
</dbReference>
<feature type="binding site" evidence="7">
    <location>
        <position position="148"/>
    </location>
    <ligand>
        <name>Mg(2+)</name>
        <dbReference type="ChEBI" id="CHEBI:18420"/>
        <label>1</label>
    </ligand>
</feature>
<dbReference type="GO" id="GO:0046872">
    <property type="term" value="F:metal ion binding"/>
    <property type="evidence" value="ECO:0007669"/>
    <property type="project" value="UniProtKB-KW"/>
</dbReference>
<feature type="binding site" evidence="7">
    <location>
        <position position="243"/>
    </location>
    <ligand>
        <name>Mg(2+)</name>
        <dbReference type="ChEBI" id="CHEBI:18420"/>
        <label>1</label>
    </ligand>
</feature>
<comment type="cofactor">
    <cofactor evidence="1">
        <name>Mn(2+)</name>
        <dbReference type="ChEBI" id="CHEBI:29035"/>
    </cofactor>
</comment>
<dbReference type="GO" id="GO:0008311">
    <property type="term" value="F:double-stranded DNA 3'-5' DNA exonuclease activity"/>
    <property type="evidence" value="ECO:0007669"/>
    <property type="project" value="TreeGrafter"/>
</dbReference>
<dbReference type="Pfam" id="PF03372">
    <property type="entry name" value="Exo_endo_phos"/>
    <property type="match status" value="1"/>
</dbReference>
<dbReference type="NCBIfam" id="TIGR00195">
    <property type="entry name" value="exoDNase_III"/>
    <property type="match status" value="1"/>
</dbReference>
<evidence type="ECO:0000256" key="6">
    <source>
        <dbReference type="PIRSR" id="PIRSR604808-1"/>
    </source>
</evidence>
<dbReference type="InterPro" id="IPR036691">
    <property type="entry name" value="Endo/exonu/phosph_ase_sf"/>
</dbReference>
<feature type="site" description="Interaction with DNA substrate" evidence="8">
    <location>
        <position position="243"/>
    </location>
</feature>
<sequence length="251" mass="29168">MIIVSWNVNGIRACVKNGFERFLADRSPDVLCLQEIKIDSVARSKHDFDFNNYEEYWNPAEKKGYSGTAILSKKPIVVKNGLDIKEFDNEGRVETADLGDFYLINAYYPNARALLVRLDYKERFNEAILAYAKKLEKTKPVIMTGDFNVAREEIDLARPKENVGQPGFSDEERTWGRQFLREGFVDTFRELHKDKVQYSWWSYRGGARPRNVGWRIDYFLASKALMPRIKRAEIWDEVLGSDHAPVMIEIV</sequence>
<feature type="active site" description="Proton acceptor" evidence="6">
    <location>
        <position position="243"/>
    </location>
</feature>
<dbReference type="Gene3D" id="3.60.10.10">
    <property type="entry name" value="Endonuclease/exonuclease/phosphatase"/>
    <property type="match status" value="1"/>
</dbReference>
<accession>A0A2M6WU94</accession>
<dbReference type="InterPro" id="IPR004808">
    <property type="entry name" value="AP_endonuc_1"/>
</dbReference>
<feature type="site" description="Transition state stabilizer" evidence="8">
    <location>
        <position position="148"/>
    </location>
</feature>
<reference evidence="11" key="1">
    <citation type="submission" date="2017-09" db="EMBL/GenBank/DDBJ databases">
        <title>Depth-based differentiation of microbial function through sediment-hosted aquifers and enrichment of novel symbionts in the deep terrestrial subsurface.</title>
        <authorList>
            <person name="Probst A.J."/>
            <person name="Ladd B."/>
            <person name="Jarett J.K."/>
            <person name="Geller-Mcgrath D.E."/>
            <person name="Sieber C.M.K."/>
            <person name="Emerson J.B."/>
            <person name="Anantharaman K."/>
            <person name="Thomas B.C."/>
            <person name="Malmstrom R."/>
            <person name="Stieglmeier M."/>
            <person name="Klingl A."/>
            <person name="Woyke T."/>
            <person name="Ryan C.M."/>
            <person name="Banfield J.F."/>
        </authorList>
    </citation>
    <scope>NUCLEOTIDE SEQUENCE [LARGE SCALE GENOMIC DNA]</scope>
</reference>
<feature type="active site" description="Proton donor/acceptor" evidence="6">
    <location>
        <position position="146"/>
    </location>
</feature>
<keyword evidence="7" id="KW-0464">Manganese</keyword>
<keyword evidence="5 7" id="KW-0460">Magnesium</keyword>
<feature type="domain" description="Endonuclease/exonuclease/phosphatase" evidence="9">
    <location>
        <begin position="4"/>
        <end position="243"/>
    </location>
</feature>
<dbReference type="NCBIfam" id="TIGR00633">
    <property type="entry name" value="xth"/>
    <property type="match status" value="1"/>
</dbReference>
<evidence type="ECO:0000256" key="7">
    <source>
        <dbReference type="PIRSR" id="PIRSR604808-2"/>
    </source>
</evidence>
<comment type="caution">
    <text evidence="10">The sequence shown here is derived from an EMBL/GenBank/DDBJ whole genome shotgun (WGS) entry which is preliminary data.</text>
</comment>
<comment type="cofactor">
    <cofactor evidence="7">
        <name>Mg(2+)</name>
        <dbReference type="ChEBI" id="CHEBI:18420"/>
    </cofactor>
    <cofactor evidence="7">
        <name>Mn(2+)</name>
        <dbReference type="ChEBI" id="CHEBI:29035"/>
    </cofactor>
    <text evidence="7">Probably binds two magnesium or manganese ions per subunit.</text>
</comment>
<feature type="site" description="Important for catalytic activity" evidence="8">
    <location>
        <position position="217"/>
    </location>
</feature>
<organism evidence="10 11">
    <name type="scientific">Candidatus Falkowbacteria bacterium CG10_big_fil_rev_8_21_14_0_10_37_14</name>
    <dbReference type="NCBI Taxonomy" id="1974561"/>
    <lineage>
        <taxon>Bacteria</taxon>
        <taxon>Candidatus Falkowiibacteriota</taxon>
    </lineage>
</organism>
<dbReference type="InterPro" id="IPR005135">
    <property type="entry name" value="Endo/exonuclease/phosphatase"/>
</dbReference>
<evidence type="ECO:0000256" key="8">
    <source>
        <dbReference type="PIRSR" id="PIRSR604808-3"/>
    </source>
</evidence>
<evidence type="ECO:0000259" key="9">
    <source>
        <dbReference type="Pfam" id="PF03372"/>
    </source>
</evidence>
<feature type="binding site" evidence="7">
    <location>
        <position position="35"/>
    </location>
    <ligand>
        <name>Mg(2+)</name>
        <dbReference type="ChEBI" id="CHEBI:18420"/>
        <label>1</label>
    </ligand>
</feature>
<feature type="binding site" evidence="7">
    <location>
        <position position="146"/>
    </location>
    <ligand>
        <name>Mg(2+)</name>
        <dbReference type="ChEBI" id="CHEBI:18420"/>
        <label>1</label>
    </ligand>
</feature>
<dbReference type="PROSITE" id="PS51435">
    <property type="entry name" value="AP_NUCLEASE_F1_4"/>
    <property type="match status" value="1"/>
</dbReference>
<dbReference type="InterPro" id="IPR020848">
    <property type="entry name" value="AP_endonuclease_F1_CS"/>
</dbReference>
<evidence type="ECO:0000256" key="4">
    <source>
        <dbReference type="ARBA" id="ARBA00022801"/>
    </source>
</evidence>
<dbReference type="Proteomes" id="UP000228533">
    <property type="component" value="Unassembled WGS sequence"/>
</dbReference>
<comment type="similarity">
    <text evidence="2">Belongs to the DNA repair enzymes AP/ExoA family.</text>
</comment>
<feature type="active site" evidence="6">
    <location>
        <position position="107"/>
    </location>
</feature>
<gene>
    <name evidence="10" type="primary">xth</name>
    <name evidence="10" type="ORF">COT94_01275</name>
</gene>
<evidence type="ECO:0000313" key="11">
    <source>
        <dbReference type="Proteomes" id="UP000228533"/>
    </source>
</evidence>
<dbReference type="GO" id="GO:0006284">
    <property type="term" value="P:base-excision repair"/>
    <property type="evidence" value="ECO:0007669"/>
    <property type="project" value="TreeGrafter"/>
</dbReference>
<keyword evidence="4" id="KW-0378">Hydrolase</keyword>
<dbReference type="InterPro" id="IPR020847">
    <property type="entry name" value="AP_endonuclease_F1_BS"/>
</dbReference>
<feature type="binding site" evidence="7">
    <location>
        <position position="242"/>
    </location>
    <ligand>
        <name>Mg(2+)</name>
        <dbReference type="ChEBI" id="CHEBI:18420"/>
        <label>1</label>
    </ligand>
</feature>
<dbReference type="PROSITE" id="PS00726">
    <property type="entry name" value="AP_NUCLEASE_F1_1"/>
    <property type="match status" value="1"/>
</dbReference>
<dbReference type="GO" id="GO:0003906">
    <property type="term" value="F:DNA-(apurinic or apyrimidinic site) endonuclease activity"/>
    <property type="evidence" value="ECO:0007669"/>
    <property type="project" value="TreeGrafter"/>
</dbReference>
<feature type="binding site" evidence="7">
    <location>
        <position position="7"/>
    </location>
    <ligand>
        <name>Mg(2+)</name>
        <dbReference type="ChEBI" id="CHEBI:18420"/>
        <label>1</label>
    </ligand>
</feature>
<evidence type="ECO:0000256" key="3">
    <source>
        <dbReference type="ARBA" id="ARBA00022723"/>
    </source>
</evidence>
<dbReference type="GO" id="GO:0008081">
    <property type="term" value="F:phosphoric diester hydrolase activity"/>
    <property type="evidence" value="ECO:0007669"/>
    <property type="project" value="TreeGrafter"/>
</dbReference>
<dbReference type="GO" id="GO:0003677">
    <property type="term" value="F:DNA binding"/>
    <property type="evidence" value="ECO:0007669"/>
    <property type="project" value="InterPro"/>
</dbReference>
<dbReference type="PANTHER" id="PTHR22748:SF6">
    <property type="entry name" value="DNA-(APURINIC OR APYRIMIDINIC SITE) ENDONUCLEASE"/>
    <property type="match status" value="1"/>
</dbReference>
<dbReference type="PANTHER" id="PTHR22748">
    <property type="entry name" value="AP ENDONUCLEASE"/>
    <property type="match status" value="1"/>
</dbReference>
<evidence type="ECO:0000256" key="2">
    <source>
        <dbReference type="ARBA" id="ARBA00007092"/>
    </source>
</evidence>
<evidence type="ECO:0000256" key="1">
    <source>
        <dbReference type="ARBA" id="ARBA00001936"/>
    </source>
</evidence>
<protein>
    <submittedName>
        <fullName evidence="10">Exodeoxyribonuclease III</fullName>
    </submittedName>
</protein>
<dbReference type="SUPFAM" id="SSF56219">
    <property type="entry name" value="DNase I-like"/>
    <property type="match status" value="1"/>
</dbReference>
<proteinExistence type="inferred from homology"/>
<dbReference type="PROSITE" id="PS00728">
    <property type="entry name" value="AP_NUCLEASE_F1_3"/>
    <property type="match status" value="1"/>
</dbReference>
<dbReference type="AlphaFoldDB" id="A0A2M6WU94"/>